<dbReference type="AlphaFoldDB" id="A0A4Y2LCV1"/>
<proteinExistence type="predicted"/>
<evidence type="ECO:0000313" key="1">
    <source>
        <dbReference type="EMBL" id="GBN12412.1"/>
    </source>
</evidence>
<evidence type="ECO:0000313" key="2">
    <source>
        <dbReference type="Proteomes" id="UP000499080"/>
    </source>
</evidence>
<reference evidence="1 2" key="1">
    <citation type="journal article" date="2019" name="Sci. Rep.">
        <title>Orb-weaving spider Araneus ventricosus genome elucidates the spidroin gene catalogue.</title>
        <authorList>
            <person name="Kono N."/>
            <person name="Nakamura H."/>
            <person name="Ohtoshi R."/>
            <person name="Moran D.A.P."/>
            <person name="Shinohara A."/>
            <person name="Yoshida Y."/>
            <person name="Fujiwara M."/>
            <person name="Mori M."/>
            <person name="Tomita M."/>
            <person name="Arakawa K."/>
        </authorList>
    </citation>
    <scope>NUCLEOTIDE SEQUENCE [LARGE SCALE GENOMIC DNA]</scope>
</reference>
<dbReference type="Proteomes" id="UP000499080">
    <property type="component" value="Unassembled WGS sequence"/>
</dbReference>
<gene>
    <name evidence="1" type="ORF">AVEN_245410_1</name>
</gene>
<keyword evidence="2" id="KW-1185">Reference proteome</keyword>
<name>A0A4Y2LCV1_ARAVE</name>
<protein>
    <submittedName>
        <fullName evidence="1">Uncharacterized protein</fullName>
    </submittedName>
</protein>
<comment type="caution">
    <text evidence="1">The sequence shown here is derived from an EMBL/GenBank/DDBJ whole genome shotgun (WGS) entry which is preliminary data.</text>
</comment>
<accession>A0A4Y2LCV1</accession>
<dbReference type="EMBL" id="BGPR01005678">
    <property type="protein sequence ID" value="GBN12412.1"/>
    <property type="molecule type" value="Genomic_DNA"/>
</dbReference>
<sequence length="110" mass="12459">MRSPSRFIIGKSHNVKSSFVGQPVRSPNGQSARSLQTPPDYVIQGRFTTSRLPFSSRFRRVRWRSGLVGTVGSGDPTRPWMSIIAPFGLLYFLMRPYQLFAICTEIHNSL</sequence>
<organism evidence="1 2">
    <name type="scientific">Araneus ventricosus</name>
    <name type="common">Orbweaver spider</name>
    <name type="synonym">Epeira ventricosa</name>
    <dbReference type="NCBI Taxonomy" id="182803"/>
    <lineage>
        <taxon>Eukaryota</taxon>
        <taxon>Metazoa</taxon>
        <taxon>Ecdysozoa</taxon>
        <taxon>Arthropoda</taxon>
        <taxon>Chelicerata</taxon>
        <taxon>Arachnida</taxon>
        <taxon>Araneae</taxon>
        <taxon>Araneomorphae</taxon>
        <taxon>Entelegynae</taxon>
        <taxon>Araneoidea</taxon>
        <taxon>Araneidae</taxon>
        <taxon>Araneus</taxon>
    </lineage>
</organism>